<keyword evidence="1" id="KW-0472">Membrane</keyword>
<proteinExistence type="predicted"/>
<organism evidence="3 4">
    <name type="scientific">Luteimonas flava</name>
    <dbReference type="NCBI Taxonomy" id="3115822"/>
    <lineage>
        <taxon>Bacteria</taxon>
        <taxon>Pseudomonadati</taxon>
        <taxon>Pseudomonadota</taxon>
        <taxon>Gammaproteobacteria</taxon>
        <taxon>Lysobacterales</taxon>
        <taxon>Lysobacteraceae</taxon>
        <taxon>Luteimonas</taxon>
    </lineage>
</organism>
<sequence>MATPRSLWRLALRVLLCIAIAVCVLWGIGALWYQAPLRWLWLVPWSVLGMATLLAVAGRMTRSRRRRVIGAGLVAALALLGWWQTVLPMHDRDWADDVARLLDADVDGSRVTLHNVRNFDWTRDDDPAPRWETRTYDLDGLASADLVMSYWMGPAIAHTLVSFGFDDGSRVVFSLEIRKERHESFSAIGGFFKQFEAVLIAADERDIVRVRSNVRDEDVYLYRLAIPRAQLRTLFLAYVDEAGTLQQAPRFYNTVTSNCTTIVFDVARHIAPGLPLDIRLLLSGYFGQYAHAHGGLAGRGRFDQLEAAGRITDRARAADRDPDFSRAIRRGVPGIPEAETR</sequence>
<evidence type="ECO:0000259" key="2">
    <source>
        <dbReference type="Pfam" id="PF13387"/>
    </source>
</evidence>
<accession>A0ABU7WDU5</accession>
<dbReference type="Proteomes" id="UP001358324">
    <property type="component" value="Unassembled WGS sequence"/>
</dbReference>
<feature type="transmembrane region" description="Helical" evidence="1">
    <location>
        <begin position="39"/>
        <end position="56"/>
    </location>
</feature>
<comment type="caution">
    <text evidence="3">The sequence shown here is derived from an EMBL/GenBank/DDBJ whole genome shotgun (WGS) entry which is preliminary data.</text>
</comment>
<evidence type="ECO:0000313" key="3">
    <source>
        <dbReference type="EMBL" id="MEF3082129.1"/>
    </source>
</evidence>
<keyword evidence="1" id="KW-0812">Transmembrane</keyword>
<keyword evidence="4" id="KW-1185">Reference proteome</keyword>
<gene>
    <name evidence="3" type="ORF">V3391_07860</name>
</gene>
<reference evidence="3 4" key="1">
    <citation type="submission" date="2024-01" db="EMBL/GenBank/DDBJ databases">
        <title>Novel species of the genus Luteimonas isolated from rivers.</title>
        <authorList>
            <person name="Lu H."/>
        </authorList>
    </citation>
    <scope>NUCLEOTIDE SEQUENCE [LARGE SCALE GENOMIC DNA]</scope>
    <source>
        <strain evidence="3 4">SMYT11W</strain>
    </source>
</reference>
<dbReference type="EMBL" id="JAZHBM010000002">
    <property type="protein sequence ID" value="MEF3082129.1"/>
    <property type="molecule type" value="Genomic_DNA"/>
</dbReference>
<dbReference type="Pfam" id="PF13387">
    <property type="entry name" value="Lnb_N"/>
    <property type="match status" value="1"/>
</dbReference>
<protein>
    <submittedName>
        <fullName evidence="3">DUF4105 domain-containing protein</fullName>
    </submittedName>
</protein>
<dbReference type="InterPro" id="IPR025178">
    <property type="entry name" value="Lnb_N"/>
</dbReference>
<feature type="domain" description="Lnb N-terminal periplasmic" evidence="2">
    <location>
        <begin position="129"/>
        <end position="283"/>
    </location>
</feature>
<feature type="transmembrane region" description="Helical" evidence="1">
    <location>
        <begin position="12"/>
        <end position="33"/>
    </location>
</feature>
<evidence type="ECO:0000256" key="1">
    <source>
        <dbReference type="SAM" id="Phobius"/>
    </source>
</evidence>
<dbReference type="RefSeq" id="WP_332077886.1">
    <property type="nucleotide sequence ID" value="NZ_JAZHBM010000002.1"/>
</dbReference>
<feature type="transmembrane region" description="Helical" evidence="1">
    <location>
        <begin position="68"/>
        <end position="85"/>
    </location>
</feature>
<keyword evidence="1" id="KW-1133">Transmembrane helix</keyword>
<evidence type="ECO:0000313" key="4">
    <source>
        <dbReference type="Proteomes" id="UP001358324"/>
    </source>
</evidence>
<name>A0ABU7WDU5_9GAMM</name>